<dbReference type="PATRIC" id="fig|1630135.4.peg.404"/>
<evidence type="ECO:0000313" key="3">
    <source>
        <dbReference type="Proteomes" id="UP000092596"/>
    </source>
</evidence>
<dbReference type="Pfam" id="PF17844">
    <property type="entry name" value="SCP_3"/>
    <property type="match status" value="1"/>
</dbReference>
<dbReference type="RefSeq" id="WP_065247288.1">
    <property type="nucleotide sequence ID" value="NZ_CP012117.1"/>
</dbReference>
<evidence type="ECO:0000313" key="2">
    <source>
        <dbReference type="EMBL" id="ANP26960.1"/>
    </source>
</evidence>
<proteinExistence type="predicted"/>
<protein>
    <recommendedName>
        <fullName evidence="1">Bacterial SCP orthologue domain-containing protein</fullName>
    </recommendedName>
</protein>
<dbReference type="STRING" id="1630135.DAD186_04030"/>
<feature type="domain" description="Bacterial SCP orthologue" evidence="1">
    <location>
        <begin position="28"/>
        <end position="120"/>
    </location>
</feature>
<dbReference type="EMBL" id="CP012117">
    <property type="protein sequence ID" value="ANP26960.1"/>
    <property type="molecule type" value="Genomic_DNA"/>
</dbReference>
<organism evidence="2 3">
    <name type="scientific">Dermabacter vaginalis</name>
    <dbReference type="NCBI Taxonomy" id="1630135"/>
    <lineage>
        <taxon>Bacteria</taxon>
        <taxon>Bacillati</taxon>
        <taxon>Actinomycetota</taxon>
        <taxon>Actinomycetes</taxon>
        <taxon>Micrococcales</taxon>
        <taxon>Dermabacteraceae</taxon>
        <taxon>Dermabacter</taxon>
    </lineage>
</organism>
<sequence length="141" mass="14814">MPARKAISISDGVAAIRAWCESRENTPRATLALAVRFTLQVLAEDYPGGAVEVRVPPFGAVQIIQGTSHTRGTPPAVVEMNAATWMRLATGELTWAEGRAKGGGVSASGERSDLSEILPVPIARRIAAGESSGRSTTTEEN</sequence>
<accession>A0A1B0ZG96</accession>
<dbReference type="Proteomes" id="UP000092596">
    <property type="component" value="Chromosome"/>
</dbReference>
<reference evidence="2 3" key="1">
    <citation type="submission" date="2015-06" db="EMBL/GenBank/DDBJ databases">
        <title>Investigation of pathophysiology for high-risk pregnancy and development of treatment modality based on it.</title>
        <authorList>
            <person name="Kim B.-C."/>
            <person name="Lim S."/>
        </authorList>
    </citation>
    <scope>NUCLEOTIDE SEQUENCE [LARGE SCALE GENOMIC DNA]</scope>
    <source>
        <strain evidence="2 3">AD1-86</strain>
    </source>
</reference>
<dbReference type="KEGG" id="dva:DAD186_04030"/>
<dbReference type="InterPro" id="IPR041629">
    <property type="entry name" value="SCP_3"/>
</dbReference>
<name>A0A1B0ZG96_9MICO</name>
<evidence type="ECO:0000259" key="1">
    <source>
        <dbReference type="Pfam" id="PF17844"/>
    </source>
</evidence>
<gene>
    <name evidence="2" type="ORF">DAD186_04030</name>
</gene>
<dbReference type="AlphaFoldDB" id="A0A1B0ZG96"/>
<dbReference type="Gene3D" id="3.30.1050.40">
    <property type="match status" value="1"/>
</dbReference>